<dbReference type="PANTHER" id="PTHR32552">
    <property type="entry name" value="FERRICHROME IRON RECEPTOR-RELATED"/>
    <property type="match status" value="1"/>
</dbReference>
<evidence type="ECO:0000256" key="13">
    <source>
        <dbReference type="RuleBase" id="RU003357"/>
    </source>
</evidence>
<evidence type="ECO:0000313" key="18">
    <source>
        <dbReference type="Proteomes" id="UP000184159"/>
    </source>
</evidence>
<dbReference type="PANTHER" id="PTHR32552:SF81">
    <property type="entry name" value="TONB-DEPENDENT OUTER MEMBRANE RECEPTOR"/>
    <property type="match status" value="1"/>
</dbReference>
<gene>
    <name evidence="17" type="ORF">SAMN02745781_03961</name>
</gene>
<feature type="short sequence motif" description="TonB box" evidence="12">
    <location>
        <begin position="52"/>
        <end position="58"/>
    </location>
</feature>
<dbReference type="PROSITE" id="PS00430">
    <property type="entry name" value="TONB_DEPENDENT_REC_1"/>
    <property type="match status" value="1"/>
</dbReference>
<keyword evidence="6" id="KW-0408">Iron</keyword>
<dbReference type="Proteomes" id="UP000184159">
    <property type="component" value="Unassembled WGS sequence"/>
</dbReference>
<dbReference type="GO" id="GO:0009279">
    <property type="term" value="C:cell outer membrane"/>
    <property type="evidence" value="ECO:0007669"/>
    <property type="project" value="UniProtKB-SubCell"/>
</dbReference>
<dbReference type="GO" id="GO:0006826">
    <property type="term" value="P:iron ion transport"/>
    <property type="evidence" value="ECO:0007669"/>
    <property type="project" value="UniProtKB-KW"/>
</dbReference>
<dbReference type="Pfam" id="PF07715">
    <property type="entry name" value="Plug"/>
    <property type="match status" value="1"/>
</dbReference>
<evidence type="ECO:0000256" key="10">
    <source>
        <dbReference type="ARBA" id="ARBA00023237"/>
    </source>
</evidence>
<keyword evidence="2 11" id="KW-0813">Transport</keyword>
<evidence type="ECO:0000256" key="12">
    <source>
        <dbReference type="PROSITE-ProRule" id="PRU10143"/>
    </source>
</evidence>
<feature type="domain" description="TonB-dependent receptor plug" evidence="16">
    <location>
        <begin position="65"/>
        <end position="176"/>
    </location>
</feature>
<comment type="similarity">
    <text evidence="11 13">Belongs to the TonB-dependent receptor family.</text>
</comment>
<accession>A0A1M5H155</accession>
<evidence type="ECO:0000256" key="14">
    <source>
        <dbReference type="SAM" id="SignalP"/>
    </source>
</evidence>
<evidence type="ECO:0000256" key="7">
    <source>
        <dbReference type="ARBA" id="ARBA00023065"/>
    </source>
</evidence>
<evidence type="ECO:0000256" key="2">
    <source>
        <dbReference type="ARBA" id="ARBA00022448"/>
    </source>
</evidence>
<feature type="chain" id="PRO_5012274035" evidence="14">
    <location>
        <begin position="39"/>
        <end position="697"/>
    </location>
</feature>
<protein>
    <submittedName>
        <fullName evidence="17">Outer membrane receptor proteins, mostly Fe transport</fullName>
    </submittedName>
</protein>
<dbReference type="InterPro" id="IPR010916">
    <property type="entry name" value="TonB_box_CS"/>
</dbReference>
<keyword evidence="9 11" id="KW-0472">Membrane</keyword>
<dbReference type="AlphaFoldDB" id="A0A1M5H155"/>
<dbReference type="InterPro" id="IPR039426">
    <property type="entry name" value="TonB-dep_rcpt-like"/>
</dbReference>
<proteinExistence type="inferred from homology"/>
<dbReference type="EMBL" id="FQUH01000028">
    <property type="protein sequence ID" value="SHG09693.1"/>
    <property type="molecule type" value="Genomic_DNA"/>
</dbReference>
<reference evidence="18" key="1">
    <citation type="submission" date="2016-11" db="EMBL/GenBank/DDBJ databases">
        <authorList>
            <person name="Varghese N."/>
            <person name="Submissions S."/>
        </authorList>
    </citation>
    <scope>NUCLEOTIDE SEQUENCE [LARGE SCALE GENOMIC DNA]</scope>
    <source>
        <strain evidence="18">DSM 21264</strain>
    </source>
</reference>
<name>A0A1M5H155_VIBGA</name>
<keyword evidence="7" id="KW-0406">Ion transport</keyword>
<evidence type="ECO:0000256" key="1">
    <source>
        <dbReference type="ARBA" id="ARBA00004571"/>
    </source>
</evidence>
<feature type="domain" description="TonB-dependent receptor-like beta-barrel" evidence="15">
    <location>
        <begin position="288"/>
        <end position="667"/>
    </location>
</feature>
<evidence type="ECO:0000256" key="9">
    <source>
        <dbReference type="ARBA" id="ARBA00023136"/>
    </source>
</evidence>
<feature type="signal peptide" evidence="14">
    <location>
        <begin position="1"/>
        <end position="38"/>
    </location>
</feature>
<dbReference type="Gene3D" id="2.40.170.20">
    <property type="entry name" value="TonB-dependent receptor, beta-barrel domain"/>
    <property type="match status" value="1"/>
</dbReference>
<evidence type="ECO:0000259" key="15">
    <source>
        <dbReference type="Pfam" id="PF00593"/>
    </source>
</evidence>
<dbReference type="PROSITE" id="PS52016">
    <property type="entry name" value="TONB_DEPENDENT_REC_3"/>
    <property type="match status" value="1"/>
</dbReference>
<keyword evidence="8 12" id="KW-0798">TonB box</keyword>
<keyword evidence="3 11" id="KW-1134">Transmembrane beta strand</keyword>
<evidence type="ECO:0000256" key="4">
    <source>
        <dbReference type="ARBA" id="ARBA00022496"/>
    </source>
</evidence>
<evidence type="ECO:0000256" key="5">
    <source>
        <dbReference type="ARBA" id="ARBA00022692"/>
    </source>
</evidence>
<dbReference type="InterPro" id="IPR000531">
    <property type="entry name" value="Beta-barrel_TonB"/>
</dbReference>
<evidence type="ECO:0000256" key="3">
    <source>
        <dbReference type="ARBA" id="ARBA00022452"/>
    </source>
</evidence>
<keyword evidence="14" id="KW-0732">Signal</keyword>
<organism evidence="17 18">
    <name type="scientific">Vibrio gazogenes DSM 21264 = NBRC 103151</name>
    <dbReference type="NCBI Taxonomy" id="1123492"/>
    <lineage>
        <taxon>Bacteria</taxon>
        <taxon>Pseudomonadati</taxon>
        <taxon>Pseudomonadota</taxon>
        <taxon>Gammaproteobacteria</taxon>
        <taxon>Vibrionales</taxon>
        <taxon>Vibrionaceae</taxon>
        <taxon>Vibrio</taxon>
    </lineage>
</organism>
<keyword evidence="5 11" id="KW-0812">Transmembrane</keyword>
<dbReference type="SUPFAM" id="SSF56935">
    <property type="entry name" value="Porins"/>
    <property type="match status" value="1"/>
</dbReference>
<evidence type="ECO:0000256" key="11">
    <source>
        <dbReference type="PROSITE-ProRule" id="PRU01360"/>
    </source>
</evidence>
<evidence type="ECO:0000256" key="6">
    <source>
        <dbReference type="ARBA" id="ARBA00023004"/>
    </source>
</evidence>
<keyword evidence="18" id="KW-1185">Reference proteome</keyword>
<sequence length="697" mass="77506">MKSMDLNSGNGHVPRHQKSILSTVISLLCLGVSAGANAEKPQQQNKVQNPETIVVLGEKLGGTLAENTSSVTVFTAEADNGEDQTYYDLLDRVPNVLNAPSGMPHIRGVDGRGGAGDGFLSYMTGATPRVNTTVDGVSESWTGEAFGKAGLWDTEQVEVYKGPQSTNQGRNSIGGAVVIKTKDPTFHTESKVRAGYENEDDKYHLAGVVSAPIVADKLAFRLAAEGTRGHTPIEYSFSDNDKYHYPWDPSEIKSHNIRGKLLFKPWGTDKLTAKLTIASRNEEGQYTNLVTKEGSFDNIDTRGSGTRRQTTKSWNVNLDVAYLINEELKADVLLARRDYSTKFVAYPQTDWWGDIDEKNYTAEAKLSYNSLDEKYSAIVGFSSYFKDQDTQTDSLTRFDKTQTHSIYFDSKIKLTPKWGLLLGARYERDDLDRDFDHEKYPIDFKADDDNNIFLPKIGVTYEVSGNSTLGLTARKGYNAGGIGYNEYKQELFVFDQEEVWTYELSSRSTFLDKKLGVTANLFYNNYDNYHTVVYGDSGSRLDNYVANIPKGKTYGTEVETTYWFDSGLDVFASVGLLKTEVTQGPSGTTENLNGKEFSYAPDLSASLGFTQHLESGIFFGARANYVSEYYTDLANTESTSAGDYTVVNLNAGYAADNFTIRAYVKNVTDENYVLRHKNDLFEIGAPRTFGIIADYQF</sequence>
<dbReference type="Pfam" id="PF00593">
    <property type="entry name" value="TonB_dep_Rec_b-barrel"/>
    <property type="match status" value="1"/>
</dbReference>
<evidence type="ECO:0000256" key="8">
    <source>
        <dbReference type="ARBA" id="ARBA00023077"/>
    </source>
</evidence>
<dbReference type="InterPro" id="IPR036942">
    <property type="entry name" value="Beta-barrel_TonB_sf"/>
</dbReference>
<dbReference type="InterPro" id="IPR012910">
    <property type="entry name" value="Plug_dom"/>
</dbReference>
<keyword evidence="10 11" id="KW-0998">Cell outer membrane</keyword>
<keyword evidence="4" id="KW-0410">Iron transport</keyword>
<comment type="subcellular location">
    <subcellularLocation>
        <location evidence="1 11">Cell outer membrane</location>
        <topology evidence="1 11">Multi-pass membrane protein</topology>
    </subcellularLocation>
</comment>
<keyword evidence="17" id="KW-0675">Receptor</keyword>
<dbReference type="RefSeq" id="WP_072963278.1">
    <property type="nucleotide sequence ID" value="NZ_FQUH01000028.1"/>
</dbReference>
<evidence type="ECO:0000313" key="17">
    <source>
        <dbReference type="EMBL" id="SHG09693.1"/>
    </source>
</evidence>
<evidence type="ECO:0000259" key="16">
    <source>
        <dbReference type="Pfam" id="PF07715"/>
    </source>
</evidence>